<feature type="domain" description="UFSP1/2/DUB catalytic" evidence="6">
    <location>
        <begin position="301"/>
        <end position="492"/>
    </location>
</feature>
<evidence type="ECO:0000313" key="9">
    <source>
        <dbReference type="Proteomes" id="UP001255856"/>
    </source>
</evidence>
<feature type="domain" description="UFSP2 second" evidence="7">
    <location>
        <begin position="157"/>
        <end position="268"/>
    </location>
</feature>
<keyword evidence="5" id="KW-0788">Thiol protease</keyword>
<keyword evidence="9" id="KW-1185">Reference proteome</keyword>
<organism evidence="8 9">
    <name type="scientific">Prototheca wickerhamii</name>
    <dbReference type="NCBI Taxonomy" id="3111"/>
    <lineage>
        <taxon>Eukaryota</taxon>
        <taxon>Viridiplantae</taxon>
        <taxon>Chlorophyta</taxon>
        <taxon>core chlorophytes</taxon>
        <taxon>Trebouxiophyceae</taxon>
        <taxon>Chlorellales</taxon>
        <taxon>Chlorellaceae</taxon>
        <taxon>Prototheca</taxon>
    </lineage>
</organism>
<comment type="caution">
    <text evidence="8">The sequence shown here is derived from an EMBL/GenBank/DDBJ whole genome shotgun (WGS) entry which is preliminary data.</text>
</comment>
<gene>
    <name evidence="8" type="ORF">QBZ16_005178</name>
</gene>
<protein>
    <recommendedName>
        <fullName evidence="10">Ufm1-specific protease</fullName>
    </recommendedName>
</protein>
<evidence type="ECO:0008006" key="10">
    <source>
        <dbReference type="Google" id="ProtNLM"/>
    </source>
</evidence>
<dbReference type="AlphaFoldDB" id="A0AAD9MJR6"/>
<dbReference type="Gene3D" id="3.90.70.130">
    <property type="match status" value="1"/>
</dbReference>
<evidence type="ECO:0000256" key="4">
    <source>
        <dbReference type="ARBA" id="ARBA00022801"/>
    </source>
</evidence>
<evidence type="ECO:0000256" key="3">
    <source>
        <dbReference type="ARBA" id="ARBA00022786"/>
    </source>
</evidence>
<dbReference type="Proteomes" id="UP001255856">
    <property type="component" value="Unassembled WGS sequence"/>
</dbReference>
<keyword evidence="3" id="KW-0833">Ubl conjugation pathway</keyword>
<evidence type="ECO:0000256" key="5">
    <source>
        <dbReference type="ARBA" id="ARBA00022807"/>
    </source>
</evidence>
<dbReference type="InterPro" id="IPR012462">
    <property type="entry name" value="UFSP1/2_DUB_cat"/>
</dbReference>
<keyword evidence="2" id="KW-0645">Protease</keyword>
<accession>A0AAD9MJR6</accession>
<reference evidence="8" key="1">
    <citation type="submission" date="2021-01" db="EMBL/GenBank/DDBJ databases">
        <authorList>
            <person name="Eckstrom K.M.E."/>
        </authorList>
    </citation>
    <scope>NUCLEOTIDE SEQUENCE</scope>
    <source>
        <strain evidence="8">UVCC 0001</strain>
    </source>
</reference>
<evidence type="ECO:0000256" key="1">
    <source>
        <dbReference type="ARBA" id="ARBA00008552"/>
    </source>
</evidence>
<evidence type="ECO:0000256" key="2">
    <source>
        <dbReference type="ARBA" id="ARBA00022670"/>
    </source>
</evidence>
<dbReference type="Pfam" id="PF20908">
    <property type="entry name" value="UfSP2_N"/>
    <property type="match status" value="1"/>
</dbReference>
<dbReference type="SUPFAM" id="SSF54001">
    <property type="entry name" value="Cysteine proteinases"/>
    <property type="match status" value="1"/>
</dbReference>
<dbReference type="PANTHER" id="PTHR48153">
    <property type="entry name" value="UFM1-SPECIFIC PROTEASE 2"/>
    <property type="match status" value="1"/>
</dbReference>
<proteinExistence type="inferred from homology"/>
<comment type="similarity">
    <text evidence="1">Belongs to the peptidase C78 family.</text>
</comment>
<keyword evidence="4" id="KW-0378">Hydrolase</keyword>
<dbReference type="PANTHER" id="PTHR48153:SF2">
    <property type="entry name" value="UFM1-SPECIFIC PROTEASE 2"/>
    <property type="match status" value="1"/>
</dbReference>
<evidence type="ECO:0000259" key="7">
    <source>
        <dbReference type="Pfam" id="PF20908"/>
    </source>
</evidence>
<dbReference type="InterPro" id="IPR038765">
    <property type="entry name" value="Papain-like_cys_pep_sf"/>
</dbReference>
<dbReference type="GO" id="GO:0006508">
    <property type="term" value="P:proteolysis"/>
    <property type="evidence" value="ECO:0007669"/>
    <property type="project" value="UniProtKB-KW"/>
</dbReference>
<name>A0AAD9MJR6_PROWI</name>
<sequence>MEVAVLSTVEESLRRCTSKGPEATPQWWSVDATGAEQEELTTVSTVQDWSEGWITLRVLVSASITYVLGTEGSKAFLQAIGELSARLAGPESMFVTLDGTRNLKELSRADQLLEGGSGEGGAQVVLRGYAPLCTPAEPKAPEAILPEDPARADQKERTVTLQLDALCFARGEETGAWAAQQIVRPALMEQLARAAAIIEDERSWEGLAGVHTFHFQPPGLAFPVTQLYPLPAEGATPRAEARLAQRRAAAHAVLGLPTTRPALKVASALPAMPGSSAAPAADGRLRDVHVGAPASKVRGGTKHLVQGSYAYCHYMQDGFNDSGWGCAYRSLQTLWSWFALQAHTERAVPSHVDIQTTLVKMGDKELSFRGSKQWIGAMELGYVLEEELGVQCRVLPLRSGAELPDKARELAHHFDTQGTPVMVGGGVLAYTLLGVDWNEETGEVAFLILDPHYTGAEDLKKIHSGQWVAWKQYGDKAAAGGKLLHADAFYNLLLPQCPQGV</sequence>
<dbReference type="InterPro" id="IPR049387">
    <property type="entry name" value="UFSP2-like_2nd"/>
</dbReference>
<evidence type="ECO:0000259" key="6">
    <source>
        <dbReference type="Pfam" id="PF07910"/>
    </source>
</evidence>
<evidence type="ECO:0000313" key="8">
    <source>
        <dbReference type="EMBL" id="KAK2076950.1"/>
    </source>
</evidence>
<dbReference type="EMBL" id="JASFZW010000008">
    <property type="protein sequence ID" value="KAK2076950.1"/>
    <property type="molecule type" value="Genomic_DNA"/>
</dbReference>
<dbReference type="Pfam" id="PF07910">
    <property type="entry name" value="Peptidase_C78"/>
    <property type="match status" value="1"/>
</dbReference>
<dbReference type="GO" id="GO:0071567">
    <property type="term" value="F:deUFMylase activity"/>
    <property type="evidence" value="ECO:0007669"/>
    <property type="project" value="TreeGrafter"/>
</dbReference>